<reference evidence="1 2" key="1">
    <citation type="submission" date="2022-04" db="EMBL/GenBank/DDBJ databases">
        <authorList>
            <person name="Grouzdev D.S."/>
            <person name="Pantiukh K.S."/>
            <person name="Krutkina M.S."/>
        </authorList>
    </citation>
    <scope>NUCLEOTIDE SEQUENCE [LARGE SCALE GENOMIC DNA]</scope>
    <source>
        <strain evidence="1 2">6x-1</strain>
    </source>
</reference>
<name>A0ABT0D6I5_9HYPH</name>
<keyword evidence="2" id="KW-1185">Reference proteome</keyword>
<comment type="caution">
    <text evidence="1">The sequence shown here is derived from an EMBL/GenBank/DDBJ whole genome shotgun (WGS) entry which is preliminary data.</text>
</comment>
<proteinExistence type="predicted"/>
<protein>
    <submittedName>
        <fullName evidence="1">Uncharacterized protein</fullName>
    </submittedName>
</protein>
<organism evidence="1 2">
    <name type="scientific">Ancylobacter crimeensis</name>
    <dbReference type="NCBI Taxonomy" id="2579147"/>
    <lineage>
        <taxon>Bacteria</taxon>
        <taxon>Pseudomonadati</taxon>
        <taxon>Pseudomonadota</taxon>
        <taxon>Alphaproteobacteria</taxon>
        <taxon>Hyphomicrobiales</taxon>
        <taxon>Xanthobacteraceae</taxon>
        <taxon>Ancylobacter</taxon>
    </lineage>
</organism>
<evidence type="ECO:0000313" key="2">
    <source>
        <dbReference type="Proteomes" id="UP001203284"/>
    </source>
</evidence>
<dbReference type="Proteomes" id="UP001203284">
    <property type="component" value="Unassembled WGS sequence"/>
</dbReference>
<sequence>MHHIEIVIRREDGSEAWPKAIAWLDMATKRIRMDLVLLDNRKGVRNADMRSRICTPSISA</sequence>
<dbReference type="RefSeq" id="WP_247025830.1">
    <property type="nucleotide sequence ID" value="NZ_JALKCH010000001.1"/>
</dbReference>
<accession>A0ABT0D6I5</accession>
<evidence type="ECO:0000313" key="1">
    <source>
        <dbReference type="EMBL" id="MCK0195553.1"/>
    </source>
</evidence>
<dbReference type="EMBL" id="JALKCH010000001">
    <property type="protein sequence ID" value="MCK0195553.1"/>
    <property type="molecule type" value="Genomic_DNA"/>
</dbReference>
<gene>
    <name evidence="1" type="ORF">MWN34_01355</name>
</gene>